<accession>A0ABR0K3S0</accession>
<comment type="caution">
    <text evidence="1">The sequence shown here is derived from an EMBL/GenBank/DDBJ whole genome shotgun (WGS) entry which is preliminary data.</text>
</comment>
<organism evidence="1 2">
    <name type="scientific">Lithohypha guttulata</name>
    <dbReference type="NCBI Taxonomy" id="1690604"/>
    <lineage>
        <taxon>Eukaryota</taxon>
        <taxon>Fungi</taxon>
        <taxon>Dikarya</taxon>
        <taxon>Ascomycota</taxon>
        <taxon>Pezizomycotina</taxon>
        <taxon>Eurotiomycetes</taxon>
        <taxon>Chaetothyriomycetidae</taxon>
        <taxon>Chaetothyriales</taxon>
        <taxon>Trichomeriaceae</taxon>
        <taxon>Lithohypha</taxon>
    </lineage>
</organism>
<keyword evidence="2" id="KW-1185">Reference proteome</keyword>
<evidence type="ECO:0000313" key="2">
    <source>
        <dbReference type="Proteomes" id="UP001345013"/>
    </source>
</evidence>
<gene>
    <name evidence="1" type="ORF">LTR24_007680</name>
</gene>
<dbReference type="Gene3D" id="3.40.30.110">
    <property type="match status" value="1"/>
</dbReference>
<dbReference type="Proteomes" id="UP001345013">
    <property type="component" value="Unassembled WGS sequence"/>
</dbReference>
<name>A0ABR0K3S0_9EURO</name>
<dbReference type="EMBL" id="JAVRRG010000119">
    <property type="protein sequence ID" value="KAK5083390.1"/>
    <property type="molecule type" value="Genomic_DNA"/>
</dbReference>
<evidence type="ECO:0000313" key="1">
    <source>
        <dbReference type="EMBL" id="KAK5083390.1"/>
    </source>
</evidence>
<proteinExistence type="predicted"/>
<reference evidence="1 2" key="1">
    <citation type="submission" date="2023-08" db="EMBL/GenBank/DDBJ databases">
        <title>Black Yeasts Isolated from many extreme environments.</title>
        <authorList>
            <person name="Coleine C."/>
            <person name="Stajich J.E."/>
            <person name="Selbmann L."/>
        </authorList>
    </citation>
    <scope>NUCLEOTIDE SEQUENCE [LARGE SCALE GENOMIC DNA]</scope>
    <source>
        <strain evidence="1 2">CCFEE 5885</strain>
    </source>
</reference>
<protein>
    <submittedName>
        <fullName evidence="1">Uncharacterized protein</fullName>
    </submittedName>
</protein>
<sequence length="130" mass="13999">MGNAEGENTGARHCGEGEEAGNDVVRRILGSGYAEAEELPFEEDDIRGLKKGQNARAAPADFGFTHAYTWVLVGLSGNEVVIQIEVRGGEEGQLRLHFPRVDFEIAPAKENFEGDEELIVDQSLAGVVGT</sequence>